<dbReference type="EMBL" id="QZWG01000007">
    <property type="protein sequence ID" value="RZC02212.1"/>
    <property type="molecule type" value="Genomic_DNA"/>
</dbReference>
<keyword evidence="3" id="KW-1133">Transmembrane helix</keyword>
<dbReference type="Proteomes" id="UP000289340">
    <property type="component" value="Chromosome 7"/>
</dbReference>
<evidence type="ECO:0000256" key="3">
    <source>
        <dbReference type="SAM" id="Phobius"/>
    </source>
</evidence>
<evidence type="ECO:0000313" key="5">
    <source>
        <dbReference type="Proteomes" id="UP000289340"/>
    </source>
</evidence>
<feature type="repeat" description="PPR" evidence="2">
    <location>
        <begin position="218"/>
        <end position="252"/>
    </location>
</feature>
<dbReference type="Pfam" id="PF01535">
    <property type="entry name" value="PPR"/>
    <property type="match status" value="3"/>
</dbReference>
<keyword evidence="3" id="KW-0472">Membrane</keyword>
<dbReference type="AlphaFoldDB" id="A0A445JUQ9"/>
<dbReference type="Pfam" id="PF12854">
    <property type="entry name" value="PPR_1"/>
    <property type="match status" value="1"/>
</dbReference>
<dbReference type="PANTHER" id="PTHR47926:SF401">
    <property type="entry name" value="PENTATRICOPEPTIDE REPEAT-CONTAINING PROTEIN"/>
    <property type="match status" value="1"/>
</dbReference>
<dbReference type="GO" id="GO:0009451">
    <property type="term" value="P:RNA modification"/>
    <property type="evidence" value="ECO:0007669"/>
    <property type="project" value="InterPro"/>
</dbReference>
<dbReference type="FunFam" id="1.25.40.10:FF:000158">
    <property type="entry name" value="pentatricopeptide repeat-containing protein At2g33680"/>
    <property type="match status" value="1"/>
</dbReference>
<proteinExistence type="predicted"/>
<dbReference type="PROSITE" id="PS51375">
    <property type="entry name" value="PPR"/>
    <property type="match status" value="2"/>
</dbReference>
<name>A0A445JUQ9_GLYSO</name>
<dbReference type="Gene3D" id="1.25.40.10">
    <property type="entry name" value="Tetratricopeptide repeat domain"/>
    <property type="match status" value="3"/>
</dbReference>
<keyword evidence="3" id="KW-0812">Transmembrane</keyword>
<evidence type="ECO:0000256" key="1">
    <source>
        <dbReference type="ARBA" id="ARBA00022737"/>
    </source>
</evidence>
<comment type="caution">
    <text evidence="4">The sequence shown here is derived from an EMBL/GenBank/DDBJ whole genome shotgun (WGS) entry which is preliminary data.</text>
</comment>
<organism evidence="4 5">
    <name type="scientific">Glycine soja</name>
    <name type="common">Wild soybean</name>
    <dbReference type="NCBI Taxonomy" id="3848"/>
    <lineage>
        <taxon>Eukaryota</taxon>
        <taxon>Viridiplantae</taxon>
        <taxon>Streptophyta</taxon>
        <taxon>Embryophyta</taxon>
        <taxon>Tracheophyta</taxon>
        <taxon>Spermatophyta</taxon>
        <taxon>Magnoliopsida</taxon>
        <taxon>eudicotyledons</taxon>
        <taxon>Gunneridae</taxon>
        <taxon>Pentapetalae</taxon>
        <taxon>rosids</taxon>
        <taxon>fabids</taxon>
        <taxon>Fabales</taxon>
        <taxon>Fabaceae</taxon>
        <taxon>Papilionoideae</taxon>
        <taxon>50 kb inversion clade</taxon>
        <taxon>NPAAA clade</taxon>
        <taxon>indigoferoid/millettioid clade</taxon>
        <taxon>Phaseoleae</taxon>
        <taxon>Glycine</taxon>
        <taxon>Glycine subgen. Soja</taxon>
    </lineage>
</organism>
<feature type="transmembrane region" description="Helical" evidence="3">
    <location>
        <begin position="252"/>
        <end position="274"/>
    </location>
</feature>
<keyword evidence="5" id="KW-1185">Reference proteome</keyword>
<protein>
    <submittedName>
        <fullName evidence="4">Pentatricopeptide repeat-containing protein</fullName>
    </submittedName>
</protein>
<evidence type="ECO:0000313" key="4">
    <source>
        <dbReference type="EMBL" id="RZC02212.1"/>
    </source>
</evidence>
<gene>
    <name evidence="4" type="ORF">D0Y65_017384</name>
</gene>
<dbReference type="FunFam" id="1.25.40.10:FF:001679">
    <property type="entry name" value="Pentatricopeptide repeat-containing protein At5g61800"/>
    <property type="match status" value="1"/>
</dbReference>
<dbReference type="NCBIfam" id="TIGR00756">
    <property type="entry name" value="PPR"/>
    <property type="match status" value="2"/>
</dbReference>
<dbReference type="InterPro" id="IPR011990">
    <property type="entry name" value="TPR-like_helical_dom_sf"/>
</dbReference>
<evidence type="ECO:0000256" key="2">
    <source>
        <dbReference type="PROSITE-ProRule" id="PRU00708"/>
    </source>
</evidence>
<dbReference type="GO" id="GO:0003723">
    <property type="term" value="F:RNA binding"/>
    <property type="evidence" value="ECO:0007669"/>
    <property type="project" value="InterPro"/>
</dbReference>
<accession>A0A445JUQ9</accession>
<dbReference type="PANTHER" id="PTHR47926">
    <property type="entry name" value="PENTATRICOPEPTIDE REPEAT-CONTAINING PROTEIN"/>
    <property type="match status" value="1"/>
</dbReference>
<keyword evidence="1" id="KW-0677">Repeat</keyword>
<dbReference type="GO" id="GO:0099402">
    <property type="term" value="P:plant organ development"/>
    <property type="evidence" value="ECO:0007669"/>
    <property type="project" value="UniProtKB-ARBA"/>
</dbReference>
<reference evidence="4 5" key="1">
    <citation type="submission" date="2018-09" db="EMBL/GenBank/DDBJ databases">
        <title>A high-quality reference genome of wild soybean provides a powerful tool to mine soybean genomes.</title>
        <authorList>
            <person name="Xie M."/>
            <person name="Chung C.Y.L."/>
            <person name="Li M.-W."/>
            <person name="Wong F.-L."/>
            <person name="Chan T.-F."/>
            <person name="Lam H.-M."/>
        </authorList>
    </citation>
    <scope>NUCLEOTIDE SEQUENCE [LARGE SCALE GENOMIC DNA]</scope>
    <source>
        <strain evidence="5">cv. W05</strain>
        <tissue evidence="4">Hypocotyl of etiolated seedlings</tissue>
    </source>
</reference>
<dbReference type="InterPro" id="IPR002885">
    <property type="entry name" value="PPR_rpt"/>
</dbReference>
<feature type="repeat" description="PPR" evidence="2">
    <location>
        <begin position="180"/>
        <end position="210"/>
    </location>
</feature>
<sequence>MVTLLEFKTVESLSLTLRNTLSRLIEQCKNQRELKKIHTQILKSPTLHTGDQYHLTTRLLFFCSFSNYCSFSYATNVFHMIKKPDLRAYNIMIRAYTSMEGGYDTHFCKALMLYKQMFFKDIVPNCLTFPFLLKGCTRRLDGATGHVIHTQVIKCYEQRCFNEGQHRHNSKHRRKMNGRNIITWNSIITGLAQGGRAKESLELFHEMQLLSDDMVKPDKITIATLVNMYGKCGDVQKAFEIFKEMPEKDASAWTVMILVFALHGLGWKAFYCFLEMERTGVKPNHATFVGLLSACAHSGLVEQGCWCFDVMKRVYSIVPQVYHYACMVNILS</sequence>
<dbReference type="InterPro" id="IPR046960">
    <property type="entry name" value="PPR_At4g14850-like_plant"/>
</dbReference>